<comment type="cofactor">
    <cofactor evidence="1">
        <name>Zn(2+)</name>
        <dbReference type="ChEBI" id="CHEBI:29105"/>
    </cofactor>
</comment>
<feature type="domain" description="CMP/dCMP-type deaminase" evidence="6">
    <location>
        <begin position="14"/>
        <end position="149"/>
    </location>
</feature>
<dbReference type="InterPro" id="IPR016192">
    <property type="entry name" value="APOBEC/CMP_deaminase_Zn-bd"/>
</dbReference>
<evidence type="ECO:0000256" key="5">
    <source>
        <dbReference type="ARBA" id="ARBA00022833"/>
    </source>
</evidence>
<evidence type="ECO:0000259" key="6">
    <source>
        <dbReference type="PROSITE" id="PS51747"/>
    </source>
</evidence>
<comment type="similarity">
    <text evidence="2">Belongs to the cytidine and deoxycytidylate deaminase family.</text>
</comment>
<dbReference type="AlphaFoldDB" id="A0A7G9YXA9"/>
<dbReference type="PANTHER" id="PTHR11086:SF18">
    <property type="entry name" value="DEOXYCYTIDYLATE DEAMINASE"/>
    <property type="match status" value="1"/>
</dbReference>
<gene>
    <name evidence="7" type="primary">tadA</name>
    <name evidence="7" type="ORF">CKMLAADM_00008</name>
</gene>
<dbReference type="GO" id="GO:0052717">
    <property type="term" value="F:tRNA-specific adenosine-34 deaminase activity"/>
    <property type="evidence" value="ECO:0007669"/>
    <property type="project" value="UniProtKB-EC"/>
</dbReference>
<dbReference type="InterPro" id="IPR035105">
    <property type="entry name" value="Deoxycytidylate_deaminase_dom"/>
</dbReference>
<dbReference type="GO" id="GO:0006220">
    <property type="term" value="P:pyrimidine nucleotide metabolic process"/>
    <property type="evidence" value="ECO:0007669"/>
    <property type="project" value="InterPro"/>
</dbReference>
<evidence type="ECO:0000256" key="3">
    <source>
        <dbReference type="ARBA" id="ARBA00022723"/>
    </source>
</evidence>
<protein>
    <submittedName>
        <fullName evidence="7">tRNA-specific adenosine deaminase</fullName>
        <ecNumber evidence="7">3.5.4.33</ecNumber>
    </submittedName>
</protein>
<dbReference type="InterPro" id="IPR002125">
    <property type="entry name" value="CMP_dCMP_dom"/>
</dbReference>
<evidence type="ECO:0000256" key="4">
    <source>
        <dbReference type="ARBA" id="ARBA00022801"/>
    </source>
</evidence>
<dbReference type="GO" id="GO:0004132">
    <property type="term" value="F:dCMP deaminase activity"/>
    <property type="evidence" value="ECO:0007669"/>
    <property type="project" value="InterPro"/>
</dbReference>
<dbReference type="Gene3D" id="3.40.140.10">
    <property type="entry name" value="Cytidine Deaminase, domain 2"/>
    <property type="match status" value="1"/>
</dbReference>
<accession>A0A7G9YXA9</accession>
<dbReference type="PROSITE" id="PS00903">
    <property type="entry name" value="CYT_DCMP_DEAMINASES_1"/>
    <property type="match status" value="1"/>
</dbReference>
<keyword evidence="4 7" id="KW-0378">Hydrolase</keyword>
<dbReference type="SUPFAM" id="SSF53927">
    <property type="entry name" value="Cytidine deaminase-like"/>
    <property type="match status" value="1"/>
</dbReference>
<organism evidence="7">
    <name type="scientific">Candidatus Methanophagaceae archaeon ANME-1 ERB6</name>
    <dbReference type="NCBI Taxonomy" id="2759912"/>
    <lineage>
        <taxon>Archaea</taxon>
        <taxon>Methanobacteriati</taxon>
        <taxon>Methanobacteriota</taxon>
        <taxon>Stenosarchaea group</taxon>
        <taxon>Methanomicrobia</taxon>
        <taxon>Candidatus Methanophagales</taxon>
        <taxon>Candidatus Methanophagaceae</taxon>
    </lineage>
</organism>
<name>A0A7G9YXA9_9EURY</name>
<dbReference type="GO" id="GO:0005737">
    <property type="term" value="C:cytoplasm"/>
    <property type="evidence" value="ECO:0007669"/>
    <property type="project" value="TreeGrafter"/>
</dbReference>
<dbReference type="EC" id="3.5.4.33" evidence="7"/>
<dbReference type="Pfam" id="PF00383">
    <property type="entry name" value="dCMP_cyt_deam_1"/>
    <property type="match status" value="1"/>
</dbReference>
<dbReference type="PROSITE" id="PS51747">
    <property type="entry name" value="CYT_DCMP_DEAMINASES_2"/>
    <property type="match status" value="1"/>
</dbReference>
<sequence>MNLSEEKEKTKRIPWDEYWMNIVNDVAERSTCLRRQIGALVVKNNVIISTGYNGAPRGFPHCLDVGCRRDKLNIASGERHEECVGVHAEQNALLQAGRDAEGATLYVNAYPCKICAKQIINAGIRKVVMSGDYSDTEGLEYLRMAGIELVYL</sequence>
<dbReference type="GO" id="GO:0008270">
    <property type="term" value="F:zinc ion binding"/>
    <property type="evidence" value="ECO:0007669"/>
    <property type="project" value="InterPro"/>
</dbReference>
<dbReference type="InterPro" id="IPR016473">
    <property type="entry name" value="dCMP_deaminase"/>
</dbReference>
<dbReference type="InterPro" id="IPR015517">
    <property type="entry name" value="dCMP_deaminase-rel"/>
</dbReference>
<dbReference type="CDD" id="cd01286">
    <property type="entry name" value="deoxycytidylate_deaminase"/>
    <property type="match status" value="1"/>
</dbReference>
<evidence type="ECO:0000256" key="2">
    <source>
        <dbReference type="ARBA" id="ARBA00006576"/>
    </source>
</evidence>
<dbReference type="PANTHER" id="PTHR11086">
    <property type="entry name" value="DEOXYCYTIDYLATE DEAMINASE-RELATED"/>
    <property type="match status" value="1"/>
</dbReference>
<dbReference type="EMBL" id="MT631516">
    <property type="protein sequence ID" value="QNO52643.1"/>
    <property type="molecule type" value="Genomic_DNA"/>
</dbReference>
<proteinExistence type="inferred from homology"/>
<keyword evidence="5" id="KW-0862">Zinc</keyword>
<dbReference type="InterPro" id="IPR016193">
    <property type="entry name" value="Cytidine_deaminase-like"/>
</dbReference>
<reference evidence="7" key="1">
    <citation type="submission" date="2020-06" db="EMBL/GenBank/DDBJ databases">
        <title>Unique genomic features of the anaerobic methanotrophic archaea.</title>
        <authorList>
            <person name="Chadwick G.L."/>
            <person name="Skennerton C.T."/>
            <person name="Laso-Perez R."/>
            <person name="Leu A.O."/>
            <person name="Speth D.R."/>
            <person name="Yu H."/>
            <person name="Morgan-Lang C."/>
            <person name="Hatzenpichler R."/>
            <person name="Goudeau D."/>
            <person name="Malmstrom R."/>
            <person name="Brazelton W.J."/>
            <person name="Woyke T."/>
            <person name="Hallam S.J."/>
            <person name="Tyson G.W."/>
            <person name="Wegener G."/>
            <person name="Boetius A."/>
            <person name="Orphan V."/>
        </authorList>
    </citation>
    <scope>NUCLEOTIDE SEQUENCE</scope>
</reference>
<evidence type="ECO:0000313" key="7">
    <source>
        <dbReference type="EMBL" id="QNO52643.1"/>
    </source>
</evidence>
<keyword evidence="3" id="KW-0479">Metal-binding</keyword>
<evidence type="ECO:0000256" key="1">
    <source>
        <dbReference type="ARBA" id="ARBA00001947"/>
    </source>
</evidence>
<dbReference type="PIRSF" id="PIRSF006019">
    <property type="entry name" value="dCMP_deaminase"/>
    <property type="match status" value="1"/>
</dbReference>